<organism evidence="2">
    <name type="scientific">Arundo donax</name>
    <name type="common">Giant reed</name>
    <name type="synonym">Donax arundinaceus</name>
    <dbReference type="NCBI Taxonomy" id="35708"/>
    <lineage>
        <taxon>Eukaryota</taxon>
        <taxon>Viridiplantae</taxon>
        <taxon>Streptophyta</taxon>
        <taxon>Embryophyta</taxon>
        <taxon>Tracheophyta</taxon>
        <taxon>Spermatophyta</taxon>
        <taxon>Magnoliopsida</taxon>
        <taxon>Liliopsida</taxon>
        <taxon>Poales</taxon>
        <taxon>Poaceae</taxon>
        <taxon>PACMAD clade</taxon>
        <taxon>Arundinoideae</taxon>
        <taxon>Arundineae</taxon>
        <taxon>Arundo</taxon>
    </lineage>
</organism>
<reference evidence="2" key="2">
    <citation type="journal article" date="2015" name="Data Brief">
        <title>Shoot transcriptome of the giant reed, Arundo donax.</title>
        <authorList>
            <person name="Barrero R.A."/>
            <person name="Guerrero F.D."/>
            <person name="Moolhuijzen P."/>
            <person name="Goolsby J.A."/>
            <person name="Tidwell J."/>
            <person name="Bellgard S.E."/>
            <person name="Bellgard M.I."/>
        </authorList>
    </citation>
    <scope>NUCLEOTIDE SEQUENCE</scope>
    <source>
        <tissue evidence="2">Shoot tissue taken approximately 20 cm above the soil surface</tissue>
    </source>
</reference>
<name>A0A0A9HE42_ARUDO</name>
<proteinExistence type="predicted"/>
<protein>
    <submittedName>
        <fullName evidence="2">Uncharacterized protein</fullName>
    </submittedName>
</protein>
<dbReference type="EMBL" id="GBRH01162864">
    <property type="protein sequence ID" value="JAE35032.1"/>
    <property type="molecule type" value="Transcribed_RNA"/>
</dbReference>
<evidence type="ECO:0000256" key="1">
    <source>
        <dbReference type="SAM" id="MobiDB-lite"/>
    </source>
</evidence>
<dbReference type="AlphaFoldDB" id="A0A0A9HE42"/>
<reference evidence="2" key="1">
    <citation type="submission" date="2014-09" db="EMBL/GenBank/DDBJ databases">
        <authorList>
            <person name="Magalhaes I.L.F."/>
            <person name="Oliveira U."/>
            <person name="Santos F.R."/>
            <person name="Vidigal T.H.D.A."/>
            <person name="Brescovit A.D."/>
            <person name="Santos A.J."/>
        </authorList>
    </citation>
    <scope>NUCLEOTIDE SEQUENCE</scope>
    <source>
        <tissue evidence="2">Shoot tissue taken approximately 20 cm above the soil surface</tissue>
    </source>
</reference>
<evidence type="ECO:0000313" key="2">
    <source>
        <dbReference type="EMBL" id="JAE35032.1"/>
    </source>
</evidence>
<accession>A0A0A9HE42</accession>
<feature type="region of interest" description="Disordered" evidence="1">
    <location>
        <begin position="1"/>
        <end position="23"/>
    </location>
</feature>
<sequence length="31" mass="3496">MGEGDHATAPPPQRWTRSFSIGRRPEAIRAF</sequence>